<sequence>MKETKGFRSKWALRTTAAVGTGLIALGVAVAGGGMEAPHNSDEWRSKSTFVAVASGPATEKLARLPVKGRAPKTGYSREKFGQRWADIDRNGCDQRNDVLARDLDSVTYKPGTDDCVVLSGVLDPDPYTGAVIQFERGAGSSSAVQIDHIVAVSDAWQSGAQQLDAVTRERFANDPDNLRAVDGPTNARKGDGDAATWLPPRREFWCEYGTRQVEIKTRYRLWVKPAERDALARLLDTCPGAPLAALLPAGVVHGEPAVTRTVAARPARRVSKG</sequence>
<organism evidence="3 4">
    <name type="scientific">Pseudonocardia kongjuensis</name>
    <dbReference type="NCBI Taxonomy" id="102227"/>
    <lineage>
        <taxon>Bacteria</taxon>
        <taxon>Bacillati</taxon>
        <taxon>Actinomycetota</taxon>
        <taxon>Actinomycetes</taxon>
        <taxon>Pseudonocardiales</taxon>
        <taxon>Pseudonocardiaceae</taxon>
        <taxon>Pseudonocardia</taxon>
    </lineage>
</organism>
<gene>
    <name evidence="3" type="ORF">GCM10009613_65630</name>
</gene>
<evidence type="ECO:0000259" key="2">
    <source>
        <dbReference type="Pfam" id="PF07510"/>
    </source>
</evidence>
<dbReference type="Proteomes" id="UP001501414">
    <property type="component" value="Unassembled WGS sequence"/>
</dbReference>
<proteinExistence type="predicted"/>
<comment type="caution">
    <text evidence="3">The sequence shown here is derived from an EMBL/GenBank/DDBJ whole genome shotgun (WGS) entry which is preliminary data.</text>
</comment>
<dbReference type="RefSeq" id="WP_344030633.1">
    <property type="nucleotide sequence ID" value="NZ_BAAAJK010000066.1"/>
</dbReference>
<name>A0ABP4J4N7_9PSEU</name>
<keyword evidence="4" id="KW-1185">Reference proteome</keyword>
<protein>
    <recommendedName>
        <fullName evidence="2">GmrSD restriction endonucleases C-terminal domain-containing protein</fullName>
    </recommendedName>
</protein>
<evidence type="ECO:0000313" key="3">
    <source>
        <dbReference type="EMBL" id="GAA1403893.1"/>
    </source>
</evidence>
<evidence type="ECO:0000313" key="4">
    <source>
        <dbReference type="Proteomes" id="UP001501414"/>
    </source>
</evidence>
<feature type="region of interest" description="Disordered" evidence="1">
    <location>
        <begin position="176"/>
        <end position="195"/>
    </location>
</feature>
<reference evidence="4" key="1">
    <citation type="journal article" date="2019" name="Int. J. Syst. Evol. Microbiol.">
        <title>The Global Catalogue of Microorganisms (GCM) 10K type strain sequencing project: providing services to taxonomists for standard genome sequencing and annotation.</title>
        <authorList>
            <consortium name="The Broad Institute Genomics Platform"/>
            <consortium name="The Broad Institute Genome Sequencing Center for Infectious Disease"/>
            <person name="Wu L."/>
            <person name="Ma J."/>
        </authorList>
    </citation>
    <scope>NUCLEOTIDE SEQUENCE [LARGE SCALE GENOMIC DNA]</scope>
    <source>
        <strain evidence="4">JCM 11896</strain>
    </source>
</reference>
<accession>A0ABP4J4N7</accession>
<dbReference type="PANTHER" id="PTHR24094">
    <property type="entry name" value="SECRETED PROTEIN"/>
    <property type="match status" value="1"/>
</dbReference>
<feature type="domain" description="GmrSD restriction endonucleases C-terminal" evidence="2">
    <location>
        <begin position="94"/>
        <end position="234"/>
    </location>
</feature>
<dbReference type="EMBL" id="BAAAJK010000066">
    <property type="protein sequence ID" value="GAA1403893.1"/>
    <property type="molecule type" value="Genomic_DNA"/>
</dbReference>
<dbReference type="Pfam" id="PF07510">
    <property type="entry name" value="GmrSD_C"/>
    <property type="match status" value="1"/>
</dbReference>
<evidence type="ECO:0000256" key="1">
    <source>
        <dbReference type="SAM" id="MobiDB-lite"/>
    </source>
</evidence>
<dbReference type="InterPro" id="IPR011089">
    <property type="entry name" value="GmrSD_C"/>
</dbReference>
<dbReference type="PANTHER" id="PTHR24094:SF15">
    <property type="entry name" value="AMP-DEPENDENT SYNTHETASE_LIGASE DOMAIN-CONTAINING PROTEIN-RELATED"/>
    <property type="match status" value="1"/>
</dbReference>